<keyword evidence="10" id="KW-0902">Two-component regulatory system</keyword>
<feature type="domain" description="Response regulatory" evidence="15">
    <location>
        <begin position="484"/>
        <end position="599"/>
    </location>
</feature>
<dbReference type="EMBL" id="CP139960">
    <property type="protein sequence ID" value="WQD40607.1"/>
    <property type="molecule type" value="Genomic_DNA"/>
</dbReference>
<reference evidence="16 17" key="1">
    <citation type="submission" date="2023-12" db="EMBL/GenBank/DDBJ databases">
        <title>Genome sequencing and assembly of bacterial species from a model synthetic community.</title>
        <authorList>
            <person name="Hogle S.L."/>
        </authorList>
    </citation>
    <scope>NUCLEOTIDE SEQUENCE [LARGE SCALE GENOMIC DNA]</scope>
    <source>
        <strain evidence="16 17">HAMBI_3031</strain>
    </source>
</reference>
<dbReference type="SUPFAM" id="SSF55874">
    <property type="entry name" value="ATPase domain of HSP90 chaperone/DNA topoisomerase II/histidine kinase"/>
    <property type="match status" value="1"/>
</dbReference>
<evidence type="ECO:0000256" key="7">
    <source>
        <dbReference type="ARBA" id="ARBA00022741"/>
    </source>
</evidence>
<gene>
    <name evidence="16" type="ORF">U0035_10650</name>
</gene>
<evidence type="ECO:0000256" key="5">
    <source>
        <dbReference type="ARBA" id="ARBA00022553"/>
    </source>
</evidence>
<evidence type="ECO:0000256" key="9">
    <source>
        <dbReference type="ARBA" id="ARBA00022989"/>
    </source>
</evidence>
<keyword evidence="4" id="KW-1003">Cell membrane</keyword>
<dbReference type="CDD" id="cd00082">
    <property type="entry name" value="HisKA"/>
    <property type="match status" value="1"/>
</dbReference>
<keyword evidence="17" id="KW-1185">Reference proteome</keyword>
<evidence type="ECO:0000256" key="12">
    <source>
        <dbReference type="PROSITE-ProRule" id="PRU00169"/>
    </source>
</evidence>
<dbReference type="SMART" id="SM00387">
    <property type="entry name" value="HATPase_c"/>
    <property type="match status" value="1"/>
</dbReference>
<dbReference type="Gene3D" id="1.10.287.130">
    <property type="match status" value="1"/>
</dbReference>
<feature type="domain" description="Histidine kinase" evidence="14">
    <location>
        <begin position="239"/>
        <end position="462"/>
    </location>
</feature>
<evidence type="ECO:0000256" key="3">
    <source>
        <dbReference type="ARBA" id="ARBA00012438"/>
    </source>
</evidence>
<dbReference type="SMART" id="SM00388">
    <property type="entry name" value="HisKA"/>
    <property type="match status" value="1"/>
</dbReference>
<comment type="subcellular location">
    <subcellularLocation>
        <location evidence="2">Cell membrane</location>
        <topology evidence="2">Multi-pass membrane protein</topology>
    </subcellularLocation>
</comment>
<dbReference type="PROSITE" id="PS50109">
    <property type="entry name" value="HIS_KIN"/>
    <property type="match status" value="1"/>
</dbReference>
<dbReference type="PROSITE" id="PS50110">
    <property type="entry name" value="RESPONSE_REGULATORY"/>
    <property type="match status" value="1"/>
</dbReference>
<accession>A0ABZ0WD65</accession>
<dbReference type="EC" id="2.7.13.3" evidence="3"/>
<dbReference type="Gene3D" id="3.30.565.10">
    <property type="entry name" value="Histidine kinase-like ATPase, C-terminal domain"/>
    <property type="match status" value="1"/>
</dbReference>
<dbReference type="InterPro" id="IPR003661">
    <property type="entry name" value="HisK_dim/P_dom"/>
</dbReference>
<dbReference type="InterPro" id="IPR001789">
    <property type="entry name" value="Sig_transdc_resp-reg_receiver"/>
</dbReference>
<evidence type="ECO:0000256" key="11">
    <source>
        <dbReference type="ARBA" id="ARBA00023136"/>
    </source>
</evidence>
<feature type="modified residue" description="4-aspartylphosphate" evidence="12">
    <location>
        <position position="533"/>
    </location>
</feature>
<evidence type="ECO:0000313" key="17">
    <source>
        <dbReference type="Proteomes" id="UP001325680"/>
    </source>
</evidence>
<dbReference type="Pfam" id="PF02518">
    <property type="entry name" value="HATPase_c"/>
    <property type="match status" value="1"/>
</dbReference>
<dbReference type="SUPFAM" id="SSF47384">
    <property type="entry name" value="Homodimeric domain of signal transducing histidine kinase"/>
    <property type="match status" value="1"/>
</dbReference>
<dbReference type="GO" id="GO:0005524">
    <property type="term" value="F:ATP binding"/>
    <property type="evidence" value="ECO:0007669"/>
    <property type="project" value="UniProtKB-KW"/>
</dbReference>
<dbReference type="PANTHER" id="PTHR45339">
    <property type="entry name" value="HYBRID SIGNAL TRANSDUCTION HISTIDINE KINASE J"/>
    <property type="match status" value="1"/>
</dbReference>
<evidence type="ECO:0000256" key="8">
    <source>
        <dbReference type="ARBA" id="ARBA00022840"/>
    </source>
</evidence>
<evidence type="ECO:0000256" key="10">
    <source>
        <dbReference type="ARBA" id="ARBA00023012"/>
    </source>
</evidence>
<dbReference type="PRINTS" id="PR00344">
    <property type="entry name" value="BCTRLSENSOR"/>
</dbReference>
<dbReference type="Proteomes" id="UP001325680">
    <property type="component" value="Chromosome"/>
</dbReference>
<dbReference type="InterPro" id="IPR003594">
    <property type="entry name" value="HATPase_dom"/>
</dbReference>
<dbReference type="RefSeq" id="WP_114789780.1">
    <property type="nucleotide sequence ID" value="NZ_CP139960.1"/>
</dbReference>
<evidence type="ECO:0000256" key="2">
    <source>
        <dbReference type="ARBA" id="ARBA00004651"/>
    </source>
</evidence>
<dbReference type="InterPro" id="IPR036641">
    <property type="entry name" value="HPT_dom_sf"/>
</dbReference>
<keyword evidence="5 12" id="KW-0597">Phosphoprotein</keyword>
<keyword evidence="9 13" id="KW-1133">Transmembrane helix</keyword>
<dbReference type="InterPro" id="IPR005467">
    <property type="entry name" value="His_kinase_dom"/>
</dbReference>
<dbReference type="Pfam" id="PF00512">
    <property type="entry name" value="HisKA"/>
    <property type="match status" value="1"/>
</dbReference>
<dbReference type="SUPFAM" id="SSF52172">
    <property type="entry name" value="CheY-like"/>
    <property type="match status" value="1"/>
</dbReference>
<evidence type="ECO:0000256" key="13">
    <source>
        <dbReference type="SAM" id="Phobius"/>
    </source>
</evidence>
<name>A0ABZ0WD65_9BACT</name>
<evidence type="ECO:0000256" key="6">
    <source>
        <dbReference type="ARBA" id="ARBA00022692"/>
    </source>
</evidence>
<protein>
    <recommendedName>
        <fullName evidence="3">histidine kinase</fullName>
        <ecNumber evidence="3">2.7.13.3</ecNumber>
    </recommendedName>
</protein>
<proteinExistence type="predicted"/>
<sequence>MNKKNVAFFSVVTLALALMALIVVTQFFTNKATNALTTGNLKAVSTFGLNNRIQEIVNTSFELESKLKGATNLPADKIRLQSLQDSVNTLGYNAYVLSSFSEGPTRARADSINNIIDTQVTISEKILAAVKNSNTQQLKLNIDSLKKLDLGNKVYKNCMQLQRELRDDLQRTLDTNTDQASKLSLFNRVLAVFSIIAILLLATIIIRRQSQQLKLIEELKEAELAALKSKNAKDEFLANMSHELRTPLNALIGFGNLLDGTDLNVKQKEYVEIIKSSGYNLLYIVNDVLDLSKIEAGKLTIAHRPFNLYDLFTRIKKMFSATIQDKGLVYNYFIDEQIPKHVVGDPDRLQQIFINLISNAIKFTTDGGIEVSAGIIWVDEEQKFYKLSFTIKDSGVGIPKDKIGTIFERFEQLEQGAQRQHGGTGLGLTIVKNLVERMGGSISVYSHVNEGSEFNFTCILEKAERVEEAVSNEVSATYSFEDYRVLVVEDNKANQVLLKHIFSKHSLIPRIIDNGQEAVNLLRKEIFDLVLMDIQMPVMDGYTAISILRRELYLKTPVIAMTAYVSEGEVQKCLEAGFSDYMAKPVDEELLVQKMAFYLKQTGKEPSAPVQQETDAAIDYNDNLDYLTSIIGDDKEVLAEILKEMRAQWLKDKTDLAAAAGQEDTEAINRLLHRMKSTFSSLGPDHSVYKIIIDKGRLLHNGQTVAADKCNSFIDEIDSLINKTLKENAKS</sequence>
<dbReference type="InterPro" id="IPR036890">
    <property type="entry name" value="HATPase_C_sf"/>
</dbReference>
<dbReference type="InterPro" id="IPR011006">
    <property type="entry name" value="CheY-like_superfamily"/>
</dbReference>
<evidence type="ECO:0000259" key="15">
    <source>
        <dbReference type="PROSITE" id="PS50110"/>
    </source>
</evidence>
<dbReference type="InterPro" id="IPR036097">
    <property type="entry name" value="HisK_dim/P_sf"/>
</dbReference>
<evidence type="ECO:0000256" key="1">
    <source>
        <dbReference type="ARBA" id="ARBA00000085"/>
    </source>
</evidence>
<dbReference type="Gene3D" id="3.40.50.2300">
    <property type="match status" value="1"/>
</dbReference>
<dbReference type="Gene3D" id="1.20.120.160">
    <property type="entry name" value="HPT domain"/>
    <property type="match status" value="1"/>
</dbReference>
<dbReference type="InterPro" id="IPR004358">
    <property type="entry name" value="Sig_transdc_His_kin-like_C"/>
</dbReference>
<dbReference type="CDD" id="cd17546">
    <property type="entry name" value="REC_hyHK_CKI1_RcsC-like"/>
    <property type="match status" value="1"/>
</dbReference>
<organism evidence="16 17">
    <name type="scientific">Niabella yanshanensis</name>
    <dbReference type="NCBI Taxonomy" id="577386"/>
    <lineage>
        <taxon>Bacteria</taxon>
        <taxon>Pseudomonadati</taxon>
        <taxon>Bacteroidota</taxon>
        <taxon>Chitinophagia</taxon>
        <taxon>Chitinophagales</taxon>
        <taxon>Chitinophagaceae</taxon>
        <taxon>Niabella</taxon>
    </lineage>
</organism>
<evidence type="ECO:0000313" key="16">
    <source>
        <dbReference type="EMBL" id="WQD40607.1"/>
    </source>
</evidence>
<dbReference type="SUPFAM" id="SSF47226">
    <property type="entry name" value="Histidine-containing phosphotransfer domain, HPT domain"/>
    <property type="match status" value="1"/>
</dbReference>
<comment type="catalytic activity">
    <reaction evidence="1">
        <text>ATP + protein L-histidine = ADP + protein N-phospho-L-histidine.</text>
        <dbReference type="EC" id="2.7.13.3"/>
    </reaction>
</comment>
<keyword evidence="11 13" id="KW-0472">Membrane</keyword>
<evidence type="ECO:0000259" key="14">
    <source>
        <dbReference type="PROSITE" id="PS50109"/>
    </source>
</evidence>
<evidence type="ECO:0000256" key="4">
    <source>
        <dbReference type="ARBA" id="ARBA00022475"/>
    </source>
</evidence>
<keyword evidence="7" id="KW-0547">Nucleotide-binding</keyword>
<dbReference type="CDD" id="cd16922">
    <property type="entry name" value="HATPase_EvgS-ArcB-TorS-like"/>
    <property type="match status" value="1"/>
</dbReference>
<dbReference type="Pfam" id="PF00072">
    <property type="entry name" value="Response_reg"/>
    <property type="match status" value="1"/>
</dbReference>
<dbReference type="SMART" id="SM00448">
    <property type="entry name" value="REC"/>
    <property type="match status" value="1"/>
</dbReference>
<keyword evidence="8 16" id="KW-0067">ATP-binding</keyword>
<keyword evidence="6 13" id="KW-0812">Transmembrane</keyword>
<dbReference type="PANTHER" id="PTHR45339:SF1">
    <property type="entry name" value="HYBRID SIGNAL TRANSDUCTION HISTIDINE KINASE J"/>
    <property type="match status" value="1"/>
</dbReference>
<feature type="transmembrane region" description="Helical" evidence="13">
    <location>
        <begin position="185"/>
        <end position="206"/>
    </location>
</feature>